<feature type="transmembrane region" description="Helical" evidence="6">
    <location>
        <begin position="105"/>
        <end position="133"/>
    </location>
</feature>
<comment type="caution">
    <text evidence="8">The sequence shown here is derived from an EMBL/GenBank/DDBJ whole genome shotgun (WGS) entry which is preliminary data.</text>
</comment>
<evidence type="ECO:0000313" key="9">
    <source>
        <dbReference type="Proteomes" id="UP000237752"/>
    </source>
</evidence>
<comment type="subcellular location">
    <subcellularLocation>
        <location evidence="1">Membrane</location>
        <topology evidence="1">Multi-pass membrane protein</topology>
    </subcellularLocation>
</comment>
<sequence>MGRASGPILTCSTAISALAGPSRKLVLLLQATFVVLYSSGFIAGTIVTREAHPLAVIFWRFIIAGSLLAFLALGTRARWPRTTREFRDIAVTGILLQTTHYAGTYLGFGVGISASLSSMILGMMPLLVALGAWRLLREPLTKMQTLGTFLGFIGLMLATVVGVEGGVSLRGVFYTAIGCIGLAAGTLYQRRYGVEMDLRSGGSIQLFVGAVGILPIALLNGGLGIPFTTPVVVGMLWLATANSLGAITLLLYFLKHKNAGEASSLFYLMPGLTAIAAVPLLGQSLHWYSVAGLLLTAIGLLLVSRFSASRRTSRRIDEALAESPT</sequence>
<dbReference type="InterPro" id="IPR000620">
    <property type="entry name" value="EamA_dom"/>
</dbReference>
<organism evidence="8 9">
    <name type="scientific">Antricoccus suffuscus</name>
    <dbReference type="NCBI Taxonomy" id="1629062"/>
    <lineage>
        <taxon>Bacteria</taxon>
        <taxon>Bacillati</taxon>
        <taxon>Actinomycetota</taxon>
        <taxon>Actinomycetes</taxon>
        <taxon>Geodermatophilales</taxon>
        <taxon>Antricoccaceae</taxon>
        <taxon>Antricoccus</taxon>
    </lineage>
</organism>
<dbReference type="EMBL" id="PVUE01000032">
    <property type="protein sequence ID" value="PRZ29706.1"/>
    <property type="molecule type" value="Genomic_DNA"/>
</dbReference>
<dbReference type="Proteomes" id="UP000237752">
    <property type="component" value="Unassembled WGS sequence"/>
</dbReference>
<reference evidence="8 9" key="1">
    <citation type="submission" date="2018-03" db="EMBL/GenBank/DDBJ databases">
        <title>Genomic Encyclopedia of Archaeal and Bacterial Type Strains, Phase II (KMG-II): from individual species to whole genera.</title>
        <authorList>
            <person name="Goeker M."/>
        </authorList>
    </citation>
    <scope>NUCLEOTIDE SEQUENCE [LARGE SCALE GENOMIC DNA]</scope>
    <source>
        <strain evidence="8 9">DSM 100065</strain>
    </source>
</reference>
<keyword evidence="9" id="KW-1185">Reference proteome</keyword>
<feature type="transmembrane region" description="Helical" evidence="6">
    <location>
        <begin position="231"/>
        <end position="253"/>
    </location>
</feature>
<evidence type="ECO:0000256" key="4">
    <source>
        <dbReference type="ARBA" id="ARBA00022989"/>
    </source>
</evidence>
<evidence type="ECO:0000313" key="8">
    <source>
        <dbReference type="EMBL" id="PRZ29706.1"/>
    </source>
</evidence>
<protein>
    <submittedName>
        <fullName evidence="8">Drug/metabolite transporter (DMT)-like permease</fullName>
    </submittedName>
</protein>
<feature type="domain" description="EamA" evidence="7">
    <location>
        <begin position="28"/>
        <end position="159"/>
    </location>
</feature>
<feature type="transmembrane region" description="Helical" evidence="6">
    <location>
        <begin position="265"/>
        <end position="281"/>
    </location>
</feature>
<name>A0A2T0Z021_9ACTN</name>
<dbReference type="PANTHER" id="PTHR32322">
    <property type="entry name" value="INNER MEMBRANE TRANSPORTER"/>
    <property type="match status" value="1"/>
</dbReference>
<feature type="transmembrane region" description="Helical" evidence="6">
    <location>
        <begin position="169"/>
        <end position="188"/>
    </location>
</feature>
<feature type="transmembrane region" description="Helical" evidence="6">
    <location>
        <begin position="54"/>
        <end position="73"/>
    </location>
</feature>
<feature type="domain" description="EamA" evidence="7">
    <location>
        <begin position="170"/>
        <end position="304"/>
    </location>
</feature>
<comment type="similarity">
    <text evidence="2">Belongs to the EamA transporter family.</text>
</comment>
<dbReference type="InterPro" id="IPR037185">
    <property type="entry name" value="EmrE-like"/>
</dbReference>
<dbReference type="Pfam" id="PF00892">
    <property type="entry name" value="EamA"/>
    <property type="match status" value="2"/>
</dbReference>
<dbReference type="AlphaFoldDB" id="A0A2T0Z021"/>
<feature type="transmembrane region" description="Helical" evidence="6">
    <location>
        <begin position="145"/>
        <end position="163"/>
    </location>
</feature>
<proteinExistence type="inferred from homology"/>
<dbReference type="PANTHER" id="PTHR32322:SF2">
    <property type="entry name" value="EAMA DOMAIN-CONTAINING PROTEIN"/>
    <property type="match status" value="1"/>
</dbReference>
<feature type="transmembrane region" description="Helical" evidence="6">
    <location>
        <begin position="200"/>
        <end position="219"/>
    </location>
</feature>
<evidence type="ECO:0000256" key="3">
    <source>
        <dbReference type="ARBA" id="ARBA00022692"/>
    </source>
</evidence>
<gene>
    <name evidence="8" type="ORF">CLV47_13215</name>
</gene>
<evidence type="ECO:0000256" key="6">
    <source>
        <dbReference type="SAM" id="Phobius"/>
    </source>
</evidence>
<dbReference type="SUPFAM" id="SSF103481">
    <property type="entry name" value="Multidrug resistance efflux transporter EmrE"/>
    <property type="match status" value="2"/>
</dbReference>
<feature type="transmembrane region" description="Helical" evidence="6">
    <location>
        <begin position="29"/>
        <end position="47"/>
    </location>
</feature>
<evidence type="ECO:0000256" key="2">
    <source>
        <dbReference type="ARBA" id="ARBA00007362"/>
    </source>
</evidence>
<dbReference type="InterPro" id="IPR050638">
    <property type="entry name" value="AA-Vitamin_Transporters"/>
</dbReference>
<evidence type="ECO:0000256" key="1">
    <source>
        <dbReference type="ARBA" id="ARBA00004141"/>
    </source>
</evidence>
<keyword evidence="3 6" id="KW-0812">Transmembrane</keyword>
<feature type="transmembrane region" description="Helical" evidence="6">
    <location>
        <begin position="287"/>
        <end position="306"/>
    </location>
</feature>
<accession>A0A2T0Z021</accession>
<dbReference type="GO" id="GO:0016020">
    <property type="term" value="C:membrane"/>
    <property type="evidence" value="ECO:0007669"/>
    <property type="project" value="UniProtKB-SubCell"/>
</dbReference>
<keyword evidence="5 6" id="KW-0472">Membrane</keyword>
<evidence type="ECO:0000256" key="5">
    <source>
        <dbReference type="ARBA" id="ARBA00023136"/>
    </source>
</evidence>
<evidence type="ECO:0000259" key="7">
    <source>
        <dbReference type="Pfam" id="PF00892"/>
    </source>
</evidence>
<keyword evidence="4 6" id="KW-1133">Transmembrane helix</keyword>